<dbReference type="AlphaFoldDB" id="A0A937G1A0"/>
<dbReference type="SUPFAM" id="SSF46689">
    <property type="entry name" value="Homeodomain-like"/>
    <property type="match status" value="2"/>
</dbReference>
<dbReference type="InterPro" id="IPR018062">
    <property type="entry name" value="HTH_AraC-typ_CS"/>
</dbReference>
<dbReference type="InterPro" id="IPR018060">
    <property type="entry name" value="HTH_AraC"/>
</dbReference>
<name>A0A937G1A0_9BACT</name>
<protein>
    <submittedName>
        <fullName evidence="5">Helix-turn-helix transcriptional regulator</fullName>
    </submittedName>
</protein>
<evidence type="ECO:0000313" key="5">
    <source>
        <dbReference type="EMBL" id="MBL6448238.1"/>
    </source>
</evidence>
<dbReference type="Pfam" id="PF12833">
    <property type="entry name" value="HTH_18"/>
    <property type="match status" value="1"/>
</dbReference>
<dbReference type="Gene3D" id="1.10.10.60">
    <property type="entry name" value="Homeodomain-like"/>
    <property type="match status" value="2"/>
</dbReference>
<evidence type="ECO:0000256" key="1">
    <source>
        <dbReference type="ARBA" id="ARBA00023015"/>
    </source>
</evidence>
<feature type="domain" description="HTH araC/xylS-type" evidence="4">
    <location>
        <begin position="145"/>
        <end position="241"/>
    </location>
</feature>
<accession>A0A937G1A0</accession>
<dbReference type="InterPro" id="IPR020449">
    <property type="entry name" value="Tscrpt_reg_AraC-type_HTH"/>
</dbReference>
<dbReference type="PANTHER" id="PTHR46796">
    <property type="entry name" value="HTH-TYPE TRANSCRIPTIONAL ACTIVATOR RHAS-RELATED"/>
    <property type="match status" value="1"/>
</dbReference>
<comment type="caution">
    <text evidence="5">The sequence shown here is derived from an EMBL/GenBank/DDBJ whole genome shotgun (WGS) entry which is preliminary data.</text>
</comment>
<dbReference type="EMBL" id="JAEUGD010000059">
    <property type="protein sequence ID" value="MBL6448238.1"/>
    <property type="molecule type" value="Genomic_DNA"/>
</dbReference>
<keyword evidence="6" id="KW-1185">Reference proteome</keyword>
<dbReference type="PROSITE" id="PS00041">
    <property type="entry name" value="HTH_ARAC_FAMILY_1"/>
    <property type="match status" value="1"/>
</dbReference>
<dbReference type="Proteomes" id="UP000614216">
    <property type="component" value="Unassembled WGS sequence"/>
</dbReference>
<dbReference type="InterPro" id="IPR050204">
    <property type="entry name" value="AraC_XylS_family_regulators"/>
</dbReference>
<dbReference type="SMART" id="SM00342">
    <property type="entry name" value="HTH_ARAC"/>
    <property type="match status" value="1"/>
</dbReference>
<evidence type="ECO:0000259" key="4">
    <source>
        <dbReference type="PROSITE" id="PS01124"/>
    </source>
</evidence>
<evidence type="ECO:0000256" key="3">
    <source>
        <dbReference type="ARBA" id="ARBA00023163"/>
    </source>
</evidence>
<sequence>MFNATYIEKDFGWFVGTFDNNQKHQHYAIQLSIPINAPISILTDLGEITTNKPILIKPSMVHQIVSNSAHFVFLVNPASTIGHFWNKSSRDEITEFTDPPATELQNILRNKTSNSAKLQTKINEQIKSYDCRCSSFLHQGDARIDAALNFLKENTDRVVSLEEVSEHCHISPSRFLHVFKEQTGITYRRAQLWSKLVYALQHMGSRSLTEAAHSAGFSDSAHFSRTFKENFGFSPRDFLKLSRFIQV</sequence>
<keyword evidence="1" id="KW-0805">Transcription regulation</keyword>
<dbReference type="GO" id="GO:0003700">
    <property type="term" value="F:DNA-binding transcription factor activity"/>
    <property type="evidence" value="ECO:0007669"/>
    <property type="project" value="InterPro"/>
</dbReference>
<organism evidence="5 6">
    <name type="scientific">Fulvivirga marina</name>
    <dbReference type="NCBI Taxonomy" id="2494733"/>
    <lineage>
        <taxon>Bacteria</taxon>
        <taxon>Pseudomonadati</taxon>
        <taxon>Bacteroidota</taxon>
        <taxon>Cytophagia</taxon>
        <taxon>Cytophagales</taxon>
        <taxon>Fulvivirgaceae</taxon>
        <taxon>Fulvivirga</taxon>
    </lineage>
</organism>
<dbReference type="PRINTS" id="PR00032">
    <property type="entry name" value="HTHARAC"/>
</dbReference>
<dbReference type="InterPro" id="IPR009057">
    <property type="entry name" value="Homeodomain-like_sf"/>
</dbReference>
<dbReference type="PROSITE" id="PS01124">
    <property type="entry name" value="HTH_ARAC_FAMILY_2"/>
    <property type="match status" value="1"/>
</dbReference>
<keyword evidence="2" id="KW-0238">DNA-binding</keyword>
<evidence type="ECO:0000313" key="6">
    <source>
        <dbReference type="Proteomes" id="UP000614216"/>
    </source>
</evidence>
<gene>
    <name evidence="5" type="ORF">JMN32_18130</name>
</gene>
<evidence type="ECO:0000256" key="2">
    <source>
        <dbReference type="ARBA" id="ARBA00023125"/>
    </source>
</evidence>
<proteinExistence type="predicted"/>
<dbReference type="GO" id="GO:0043565">
    <property type="term" value="F:sequence-specific DNA binding"/>
    <property type="evidence" value="ECO:0007669"/>
    <property type="project" value="InterPro"/>
</dbReference>
<dbReference type="RefSeq" id="WP_202857780.1">
    <property type="nucleotide sequence ID" value="NZ_JAEUGD010000059.1"/>
</dbReference>
<reference evidence="5" key="1">
    <citation type="submission" date="2021-01" db="EMBL/GenBank/DDBJ databases">
        <title>Fulvivirga kasyanovii gen. nov., sp nov., a novel member of the phylum Bacteroidetes isolated from seawater in a mussel farm.</title>
        <authorList>
            <person name="Zhao L.-H."/>
            <person name="Wang Z.-J."/>
        </authorList>
    </citation>
    <scope>NUCLEOTIDE SEQUENCE</scope>
    <source>
        <strain evidence="5">29W222</strain>
    </source>
</reference>
<keyword evidence="3" id="KW-0804">Transcription</keyword>